<comment type="caution">
    <text evidence="10">The sequence shown here is derived from an EMBL/GenBank/DDBJ whole genome shotgun (WGS) entry which is preliminary data.</text>
</comment>
<evidence type="ECO:0000256" key="1">
    <source>
        <dbReference type="ARBA" id="ARBA00022527"/>
    </source>
</evidence>
<reference evidence="10 11" key="1">
    <citation type="submission" date="2019-07" db="EMBL/GenBank/DDBJ databases">
        <title>Genomics analysis of Aphanomyces spp. identifies a new class of oomycete effector associated with host adaptation.</title>
        <authorList>
            <person name="Gaulin E."/>
        </authorList>
    </citation>
    <scope>NUCLEOTIDE SEQUENCE [LARGE SCALE GENOMIC DNA]</scope>
    <source>
        <strain evidence="10 11">ATCC 201684</strain>
    </source>
</reference>
<keyword evidence="5 7" id="KW-0067">ATP-binding</keyword>
<name>A0A6G0XDH7_9STRA</name>
<sequence>MVWWYGPCAAWGCCASLSWKENATTVYELSYLISKREGRDGHQVYLATHRDTGDVIALKVLPRSFLEDKEQRRHMRREIHVLSKLNHPNLVRLFDVYESANTVEIAFELAQGGQVYRRVLEPHASGFSLSEAELSRAFADIVQGLCYLHARGWIHGDVRLEHILYSEIDPNSKALLVDFGRAGPPTIFAQALPLPAQEHRYLPTFVLNASSSMVPNPVVAESLFPSFKHAIQVDMYALGVCLYAMLFAQFPSHSSDGSLIFSDDFTHISRAAKDLLSRLLSHDEAVWIHSEEAAAHPWLRQPSVAPPWRWNPYILALHEQFVLDQDDNNQRTSETNDKRMSNTMTTPEDENKPRSSWISTDGVLVLENNMMHSADGYIHQADMELEDTPSLPPSRASLDIPLTQQDIEAAQSERGWRLMWKGLGFYQDPVHTIDSPTESL</sequence>
<feature type="domain" description="Protein kinase" evidence="9">
    <location>
        <begin position="31"/>
        <end position="299"/>
    </location>
</feature>
<feature type="binding site" evidence="7">
    <location>
        <begin position="108"/>
        <end position="110"/>
    </location>
    <ligand>
        <name>ATP</name>
        <dbReference type="ChEBI" id="CHEBI:30616"/>
    </ligand>
</feature>
<dbReference type="InterPro" id="IPR030616">
    <property type="entry name" value="Aur-like"/>
</dbReference>
<dbReference type="Pfam" id="PF00069">
    <property type="entry name" value="Pkinase"/>
    <property type="match status" value="1"/>
</dbReference>
<feature type="binding site" evidence="7">
    <location>
        <position position="178"/>
    </location>
    <ligand>
        <name>ATP</name>
        <dbReference type="ChEBI" id="CHEBI:30616"/>
    </ligand>
</feature>
<dbReference type="InterPro" id="IPR011009">
    <property type="entry name" value="Kinase-like_dom_sf"/>
</dbReference>
<dbReference type="AlphaFoldDB" id="A0A6G0XDH7"/>
<evidence type="ECO:0000256" key="5">
    <source>
        <dbReference type="ARBA" id="ARBA00022840"/>
    </source>
</evidence>
<dbReference type="GO" id="GO:0004674">
    <property type="term" value="F:protein serine/threonine kinase activity"/>
    <property type="evidence" value="ECO:0007669"/>
    <property type="project" value="UniProtKB-KW"/>
</dbReference>
<evidence type="ECO:0000259" key="9">
    <source>
        <dbReference type="PROSITE" id="PS50011"/>
    </source>
</evidence>
<dbReference type="VEuPathDB" id="FungiDB:AeMF1_005860"/>
<evidence type="ECO:0000256" key="6">
    <source>
        <dbReference type="PIRSR" id="PIRSR630616-1"/>
    </source>
</evidence>
<dbReference type="PANTHER" id="PTHR24350">
    <property type="entry name" value="SERINE/THREONINE-PROTEIN KINASE IAL-RELATED"/>
    <property type="match status" value="1"/>
</dbReference>
<evidence type="ECO:0000256" key="3">
    <source>
        <dbReference type="ARBA" id="ARBA00022741"/>
    </source>
</evidence>
<organism evidence="10 11">
    <name type="scientific">Aphanomyces euteiches</name>
    <dbReference type="NCBI Taxonomy" id="100861"/>
    <lineage>
        <taxon>Eukaryota</taxon>
        <taxon>Sar</taxon>
        <taxon>Stramenopiles</taxon>
        <taxon>Oomycota</taxon>
        <taxon>Saprolegniomycetes</taxon>
        <taxon>Saprolegniales</taxon>
        <taxon>Verrucalvaceae</taxon>
        <taxon>Aphanomyces</taxon>
    </lineage>
</organism>
<dbReference type="PROSITE" id="PS50011">
    <property type="entry name" value="PROTEIN_KINASE_DOM"/>
    <property type="match status" value="1"/>
</dbReference>
<keyword evidence="1" id="KW-0723">Serine/threonine-protein kinase</keyword>
<feature type="binding site" evidence="7">
    <location>
        <position position="59"/>
    </location>
    <ligand>
        <name>ATP</name>
        <dbReference type="ChEBI" id="CHEBI:30616"/>
    </ligand>
</feature>
<accession>A0A6G0XDH7</accession>
<dbReference type="GO" id="GO:0005524">
    <property type="term" value="F:ATP binding"/>
    <property type="evidence" value="ECO:0007669"/>
    <property type="project" value="UniProtKB-KW"/>
</dbReference>
<keyword evidence="2" id="KW-0808">Transferase</keyword>
<evidence type="ECO:0000313" key="11">
    <source>
        <dbReference type="Proteomes" id="UP000481153"/>
    </source>
</evidence>
<evidence type="ECO:0000256" key="4">
    <source>
        <dbReference type="ARBA" id="ARBA00022777"/>
    </source>
</evidence>
<evidence type="ECO:0000256" key="7">
    <source>
        <dbReference type="PIRSR" id="PIRSR630616-2"/>
    </source>
</evidence>
<feature type="active site" description="Proton acceptor" evidence="6">
    <location>
        <position position="157"/>
    </location>
</feature>
<feature type="region of interest" description="Disordered" evidence="8">
    <location>
        <begin position="325"/>
        <end position="356"/>
    </location>
</feature>
<evidence type="ECO:0000313" key="10">
    <source>
        <dbReference type="EMBL" id="KAF0738216.1"/>
    </source>
</evidence>
<keyword evidence="4" id="KW-0418">Kinase</keyword>
<dbReference type="InterPro" id="IPR000719">
    <property type="entry name" value="Prot_kinase_dom"/>
</dbReference>
<gene>
    <name evidence="10" type="ORF">Ae201684_006191</name>
</gene>
<protein>
    <recommendedName>
        <fullName evidence="9">Protein kinase domain-containing protein</fullName>
    </recommendedName>
</protein>
<dbReference type="EMBL" id="VJMJ01000079">
    <property type="protein sequence ID" value="KAF0738216.1"/>
    <property type="molecule type" value="Genomic_DNA"/>
</dbReference>
<dbReference type="SUPFAM" id="SSF56112">
    <property type="entry name" value="Protein kinase-like (PK-like)"/>
    <property type="match status" value="1"/>
</dbReference>
<keyword evidence="11" id="KW-1185">Reference proteome</keyword>
<dbReference type="SMART" id="SM00220">
    <property type="entry name" value="S_TKc"/>
    <property type="match status" value="1"/>
</dbReference>
<evidence type="ECO:0000256" key="2">
    <source>
        <dbReference type="ARBA" id="ARBA00022679"/>
    </source>
</evidence>
<evidence type="ECO:0000256" key="8">
    <source>
        <dbReference type="SAM" id="MobiDB-lite"/>
    </source>
</evidence>
<proteinExistence type="predicted"/>
<dbReference type="Gene3D" id="1.10.510.10">
    <property type="entry name" value="Transferase(Phosphotransferase) domain 1"/>
    <property type="match status" value="1"/>
</dbReference>
<keyword evidence="3 7" id="KW-0547">Nucleotide-binding</keyword>
<dbReference type="Proteomes" id="UP000481153">
    <property type="component" value="Unassembled WGS sequence"/>
</dbReference>